<evidence type="ECO:0000256" key="10">
    <source>
        <dbReference type="ARBA" id="ARBA00022984"/>
    </source>
</evidence>
<evidence type="ECO:0000256" key="6">
    <source>
        <dbReference type="ARBA" id="ARBA00022618"/>
    </source>
</evidence>
<dbReference type="NCBIfam" id="TIGR01082">
    <property type="entry name" value="murC"/>
    <property type="match status" value="1"/>
</dbReference>
<dbReference type="HAMAP" id="MF_00046">
    <property type="entry name" value="MurC"/>
    <property type="match status" value="1"/>
</dbReference>
<dbReference type="GO" id="GO:0005524">
    <property type="term" value="F:ATP binding"/>
    <property type="evidence" value="ECO:0007669"/>
    <property type="project" value="UniProtKB-UniRule"/>
</dbReference>
<keyword evidence="10 14" id="KW-0573">Peptidoglycan synthesis</keyword>
<dbReference type="InterPro" id="IPR050061">
    <property type="entry name" value="MurCDEF_pg_biosynth"/>
</dbReference>
<dbReference type="EMBL" id="NMVI01000013">
    <property type="protein sequence ID" value="OYN88330.1"/>
    <property type="molecule type" value="Genomic_DNA"/>
</dbReference>
<reference evidence="18 19" key="1">
    <citation type="submission" date="2017-07" db="EMBL/GenBank/DDBJ databases">
        <title>Draft whole genome sequences of clinical Proprionibacteriaceae strains.</title>
        <authorList>
            <person name="Bernier A.-M."/>
            <person name="Bernard K."/>
            <person name="Domingo M.-C."/>
        </authorList>
    </citation>
    <scope>NUCLEOTIDE SEQUENCE [LARGE SCALE GENOMIC DNA]</scope>
    <source>
        <strain evidence="18 19">NML 160184</strain>
    </source>
</reference>
<dbReference type="GO" id="GO:0008360">
    <property type="term" value="P:regulation of cell shape"/>
    <property type="evidence" value="ECO:0007669"/>
    <property type="project" value="UniProtKB-KW"/>
</dbReference>
<dbReference type="SUPFAM" id="SSF53244">
    <property type="entry name" value="MurD-like peptide ligases, peptide-binding domain"/>
    <property type="match status" value="1"/>
</dbReference>
<proteinExistence type="inferred from homology"/>
<dbReference type="GO" id="GO:0009252">
    <property type="term" value="P:peptidoglycan biosynthetic process"/>
    <property type="evidence" value="ECO:0007669"/>
    <property type="project" value="UniProtKB-UniRule"/>
</dbReference>
<dbReference type="SUPFAM" id="SSF51984">
    <property type="entry name" value="MurCD N-terminal domain"/>
    <property type="match status" value="1"/>
</dbReference>
<keyword evidence="11 14" id="KW-0131">Cell cycle</keyword>
<feature type="binding site" evidence="14">
    <location>
        <begin position="122"/>
        <end position="128"/>
    </location>
    <ligand>
        <name>ATP</name>
        <dbReference type="ChEBI" id="CHEBI:30616"/>
    </ligand>
</feature>
<comment type="subcellular location">
    <subcellularLocation>
        <location evidence="1 14">Cytoplasm</location>
    </subcellularLocation>
</comment>
<evidence type="ECO:0000256" key="4">
    <source>
        <dbReference type="ARBA" id="ARBA00022490"/>
    </source>
</evidence>
<dbReference type="InterPro" id="IPR013221">
    <property type="entry name" value="Mur_ligase_cen"/>
</dbReference>
<evidence type="ECO:0000313" key="18">
    <source>
        <dbReference type="EMBL" id="OYN88330.1"/>
    </source>
</evidence>
<dbReference type="SUPFAM" id="SSF53623">
    <property type="entry name" value="MurD-like peptide ligases, catalytic domain"/>
    <property type="match status" value="1"/>
</dbReference>
<evidence type="ECO:0000259" key="15">
    <source>
        <dbReference type="Pfam" id="PF01225"/>
    </source>
</evidence>
<comment type="catalytic activity">
    <reaction evidence="13 14">
        <text>UDP-N-acetyl-alpha-D-muramate + L-alanine + ATP = UDP-N-acetyl-alpha-D-muramoyl-L-alanine + ADP + phosphate + H(+)</text>
        <dbReference type="Rhea" id="RHEA:23372"/>
        <dbReference type="ChEBI" id="CHEBI:15378"/>
        <dbReference type="ChEBI" id="CHEBI:30616"/>
        <dbReference type="ChEBI" id="CHEBI:43474"/>
        <dbReference type="ChEBI" id="CHEBI:57972"/>
        <dbReference type="ChEBI" id="CHEBI:70757"/>
        <dbReference type="ChEBI" id="CHEBI:83898"/>
        <dbReference type="ChEBI" id="CHEBI:456216"/>
        <dbReference type="EC" id="6.3.2.8"/>
    </reaction>
</comment>
<keyword evidence="8 14" id="KW-0067">ATP-binding</keyword>
<dbReference type="InterPro" id="IPR004101">
    <property type="entry name" value="Mur_ligase_C"/>
</dbReference>
<keyword evidence="6 14" id="KW-0132">Cell division</keyword>
<evidence type="ECO:0000256" key="11">
    <source>
        <dbReference type="ARBA" id="ARBA00023306"/>
    </source>
</evidence>
<evidence type="ECO:0000256" key="3">
    <source>
        <dbReference type="ARBA" id="ARBA00012211"/>
    </source>
</evidence>
<dbReference type="InterPro" id="IPR005758">
    <property type="entry name" value="UDP-N-AcMur_Ala_ligase_MurC"/>
</dbReference>
<evidence type="ECO:0000259" key="16">
    <source>
        <dbReference type="Pfam" id="PF02875"/>
    </source>
</evidence>
<evidence type="ECO:0000259" key="17">
    <source>
        <dbReference type="Pfam" id="PF08245"/>
    </source>
</evidence>
<feature type="domain" description="Mur ligase C-terminal" evidence="16">
    <location>
        <begin position="325"/>
        <end position="455"/>
    </location>
</feature>
<accession>A0A255EAN8</accession>
<dbReference type="PANTHER" id="PTHR43445">
    <property type="entry name" value="UDP-N-ACETYLMURAMATE--L-ALANINE LIGASE-RELATED"/>
    <property type="match status" value="1"/>
</dbReference>
<keyword evidence="12 14" id="KW-0961">Cell wall biogenesis/degradation</keyword>
<dbReference type="EC" id="6.3.2.8" evidence="3 14"/>
<sequence>MALQQPPAPSDPRAAGPFHFIAIGGSSMSGIAELYADLGLAVTGSDRSDSAALQRVRDRGLQAYVGHAAEQLGAARTVVVSSAIRESNPELAAARERGLQVWHRSTALAALTLGRRTVAVSGTHGKTSTTGMIAALLRSDAARRGGPRPGYALGATLAGAGRAADVGDATAPFVVEADESDGSFLVFQSEIAVITNIEADHLDNWGTPQAYRQGFLDFATAAGHVILCSDDPGTAALAGRLRQLDPEQVTSYGTSAEADERLFDAHVVDGRWQADWPSMGVVLRAPAPGHHSLLNAQAAVLSAVRLGIPAADAVAALADFAGTSRRYEAIGEVADVRIVDDYAHHPTEVAATLTAARAEVGPAGRVLAIFQPHLYSRTRDFAKDFARVLELADRAWVLDVYAAREDPDPSVTGATIADLAEDRVRFEPDSNQALADLVAAVEPGVPTVVLTVGAGDVTALAPLLRDALQRWSGGGPHA</sequence>
<gene>
    <name evidence="14 18" type="primary">murC</name>
    <name evidence="18" type="ORF">CGZ92_05215</name>
</gene>
<feature type="domain" description="Mur ligase N-terminal catalytic" evidence="15">
    <location>
        <begin position="18"/>
        <end position="113"/>
    </location>
</feature>
<comment type="function">
    <text evidence="14">Cell wall formation.</text>
</comment>
<evidence type="ECO:0000256" key="9">
    <source>
        <dbReference type="ARBA" id="ARBA00022960"/>
    </source>
</evidence>
<dbReference type="GO" id="GO:0051301">
    <property type="term" value="P:cell division"/>
    <property type="evidence" value="ECO:0007669"/>
    <property type="project" value="UniProtKB-KW"/>
</dbReference>
<dbReference type="Pfam" id="PF01225">
    <property type="entry name" value="Mur_ligase"/>
    <property type="match status" value="1"/>
</dbReference>
<name>A0A255EAN8_9ACTN</name>
<keyword evidence="9 14" id="KW-0133">Cell shape</keyword>
<evidence type="ECO:0000256" key="14">
    <source>
        <dbReference type="HAMAP-Rule" id="MF_00046"/>
    </source>
</evidence>
<evidence type="ECO:0000256" key="13">
    <source>
        <dbReference type="ARBA" id="ARBA00047833"/>
    </source>
</evidence>
<dbReference type="Pfam" id="PF02875">
    <property type="entry name" value="Mur_ligase_C"/>
    <property type="match status" value="1"/>
</dbReference>
<dbReference type="GO" id="GO:0071555">
    <property type="term" value="P:cell wall organization"/>
    <property type="evidence" value="ECO:0007669"/>
    <property type="project" value="UniProtKB-KW"/>
</dbReference>
<dbReference type="Proteomes" id="UP000216533">
    <property type="component" value="Unassembled WGS sequence"/>
</dbReference>
<keyword evidence="4 14" id="KW-0963">Cytoplasm</keyword>
<evidence type="ECO:0000256" key="2">
    <source>
        <dbReference type="ARBA" id="ARBA00004752"/>
    </source>
</evidence>
<evidence type="ECO:0000256" key="8">
    <source>
        <dbReference type="ARBA" id="ARBA00022840"/>
    </source>
</evidence>
<dbReference type="InterPro" id="IPR000713">
    <property type="entry name" value="Mur_ligase_N"/>
</dbReference>
<dbReference type="Gene3D" id="3.40.1190.10">
    <property type="entry name" value="Mur-like, catalytic domain"/>
    <property type="match status" value="1"/>
</dbReference>
<dbReference type="Pfam" id="PF08245">
    <property type="entry name" value="Mur_ligase_M"/>
    <property type="match status" value="1"/>
</dbReference>
<dbReference type="InterPro" id="IPR036615">
    <property type="entry name" value="Mur_ligase_C_dom_sf"/>
</dbReference>
<dbReference type="GO" id="GO:0005737">
    <property type="term" value="C:cytoplasm"/>
    <property type="evidence" value="ECO:0007669"/>
    <property type="project" value="UniProtKB-SubCell"/>
</dbReference>
<evidence type="ECO:0000256" key="1">
    <source>
        <dbReference type="ARBA" id="ARBA00004496"/>
    </source>
</evidence>
<dbReference type="InterPro" id="IPR036565">
    <property type="entry name" value="Mur-like_cat_sf"/>
</dbReference>
<evidence type="ECO:0000256" key="7">
    <source>
        <dbReference type="ARBA" id="ARBA00022741"/>
    </source>
</evidence>
<dbReference type="UniPathway" id="UPA00219"/>
<dbReference type="AlphaFoldDB" id="A0A255EAN8"/>
<keyword evidence="7 14" id="KW-0547">Nucleotide-binding</keyword>
<evidence type="ECO:0000313" key="19">
    <source>
        <dbReference type="Proteomes" id="UP000216533"/>
    </source>
</evidence>
<dbReference type="Gene3D" id="3.40.50.720">
    <property type="entry name" value="NAD(P)-binding Rossmann-like Domain"/>
    <property type="match status" value="1"/>
</dbReference>
<comment type="similarity">
    <text evidence="14">Belongs to the MurCDEF family.</text>
</comment>
<evidence type="ECO:0000256" key="12">
    <source>
        <dbReference type="ARBA" id="ARBA00023316"/>
    </source>
</evidence>
<feature type="domain" description="Mur ligase central" evidence="17">
    <location>
        <begin position="120"/>
        <end position="302"/>
    </location>
</feature>
<comment type="pathway">
    <text evidence="2 14">Cell wall biogenesis; peptidoglycan biosynthesis.</text>
</comment>
<dbReference type="PANTHER" id="PTHR43445:SF3">
    <property type="entry name" value="UDP-N-ACETYLMURAMATE--L-ALANINE LIGASE"/>
    <property type="match status" value="1"/>
</dbReference>
<organism evidence="18 19">
    <name type="scientific">Parenemella sanctibonifatiensis</name>
    <dbReference type="NCBI Taxonomy" id="2016505"/>
    <lineage>
        <taxon>Bacteria</taxon>
        <taxon>Bacillati</taxon>
        <taxon>Actinomycetota</taxon>
        <taxon>Actinomycetes</taxon>
        <taxon>Propionibacteriales</taxon>
        <taxon>Propionibacteriaceae</taxon>
        <taxon>Parenemella</taxon>
    </lineage>
</organism>
<dbReference type="GO" id="GO:0008763">
    <property type="term" value="F:UDP-N-acetylmuramate-L-alanine ligase activity"/>
    <property type="evidence" value="ECO:0007669"/>
    <property type="project" value="UniProtKB-UniRule"/>
</dbReference>
<keyword evidence="5 14" id="KW-0436">Ligase</keyword>
<protein>
    <recommendedName>
        <fullName evidence="3 14">UDP-N-acetylmuramate--L-alanine ligase</fullName>
        <ecNumber evidence="3 14">6.3.2.8</ecNumber>
    </recommendedName>
    <alternativeName>
        <fullName evidence="14">UDP-N-acetylmuramoyl-L-alanine synthetase</fullName>
    </alternativeName>
</protein>
<evidence type="ECO:0000256" key="5">
    <source>
        <dbReference type="ARBA" id="ARBA00022598"/>
    </source>
</evidence>
<dbReference type="RefSeq" id="WP_094450317.1">
    <property type="nucleotide sequence ID" value="NZ_NMVI01000013.1"/>
</dbReference>
<dbReference type="Gene3D" id="3.90.190.20">
    <property type="entry name" value="Mur ligase, C-terminal domain"/>
    <property type="match status" value="1"/>
</dbReference>
<comment type="caution">
    <text evidence="18">The sequence shown here is derived from an EMBL/GenBank/DDBJ whole genome shotgun (WGS) entry which is preliminary data.</text>
</comment>